<gene>
    <name evidence="1" type="ORF">SI7747_10013149</name>
    <name evidence="2" type="ORF">SI8410_10014233</name>
</gene>
<dbReference type="EMBL" id="LR746273">
    <property type="protein sequence ID" value="CAA7403555.1"/>
    <property type="molecule type" value="Genomic_DNA"/>
</dbReference>
<evidence type="ECO:0000313" key="3">
    <source>
        <dbReference type="Proteomes" id="UP000663760"/>
    </source>
</evidence>
<dbReference type="OrthoDB" id="1536506at2759"/>
<protein>
    <submittedName>
        <fullName evidence="2">Uncharacterized protein</fullName>
    </submittedName>
</protein>
<dbReference type="AlphaFoldDB" id="A0A7I8L2R6"/>
<reference evidence="2" key="1">
    <citation type="submission" date="2020-02" db="EMBL/GenBank/DDBJ databases">
        <authorList>
            <person name="Scholz U."/>
            <person name="Mascher M."/>
            <person name="Fiebig A."/>
        </authorList>
    </citation>
    <scope>NUCLEOTIDE SEQUENCE</scope>
</reference>
<evidence type="ECO:0000313" key="1">
    <source>
        <dbReference type="EMBL" id="CAA2627496.1"/>
    </source>
</evidence>
<keyword evidence="3" id="KW-1185">Reference proteome</keyword>
<name>A0A7I8L2R6_SPIIN</name>
<sequence>MLRTERRPVIGNLENIPVVRMADFIAAGDQVGCKDLRSATIPDTCGAAIDVPSLKPYESPAAARMLTPGAVMSGCIGVKYFRQRTSNRTLRGKT</sequence>
<evidence type="ECO:0000313" key="2">
    <source>
        <dbReference type="EMBL" id="CAA7403555.1"/>
    </source>
</evidence>
<proteinExistence type="predicted"/>
<dbReference type="Proteomes" id="UP000663760">
    <property type="component" value="Chromosome 10"/>
</dbReference>
<dbReference type="EMBL" id="LR743597">
    <property type="protein sequence ID" value="CAA2627496.1"/>
    <property type="molecule type" value="Genomic_DNA"/>
</dbReference>
<accession>A0A7I8L2R6</accession>
<organism evidence="2 3">
    <name type="scientific">Spirodela intermedia</name>
    <name type="common">Intermediate duckweed</name>
    <dbReference type="NCBI Taxonomy" id="51605"/>
    <lineage>
        <taxon>Eukaryota</taxon>
        <taxon>Viridiplantae</taxon>
        <taxon>Streptophyta</taxon>
        <taxon>Embryophyta</taxon>
        <taxon>Tracheophyta</taxon>
        <taxon>Spermatophyta</taxon>
        <taxon>Magnoliopsida</taxon>
        <taxon>Liliopsida</taxon>
        <taxon>Araceae</taxon>
        <taxon>Lemnoideae</taxon>
        <taxon>Spirodela</taxon>
    </lineage>
</organism>